<feature type="region of interest" description="Disordered" evidence="2">
    <location>
        <begin position="510"/>
        <end position="609"/>
    </location>
</feature>
<evidence type="ECO:0000313" key="4">
    <source>
        <dbReference type="Proteomes" id="UP000807469"/>
    </source>
</evidence>
<name>A0A9P5Z417_9AGAR</name>
<feature type="compositionally biased region" description="Low complexity" evidence="2">
    <location>
        <begin position="1856"/>
        <end position="1866"/>
    </location>
</feature>
<evidence type="ECO:0000256" key="1">
    <source>
        <dbReference type="SAM" id="Coils"/>
    </source>
</evidence>
<feature type="compositionally biased region" description="Basic and acidic residues" evidence="2">
    <location>
        <begin position="451"/>
        <end position="464"/>
    </location>
</feature>
<feature type="compositionally biased region" description="Low complexity" evidence="2">
    <location>
        <begin position="345"/>
        <end position="355"/>
    </location>
</feature>
<feature type="compositionally biased region" description="Basic and acidic residues" evidence="2">
    <location>
        <begin position="510"/>
        <end position="519"/>
    </location>
</feature>
<organism evidence="3 4">
    <name type="scientific">Pholiota conissans</name>
    <dbReference type="NCBI Taxonomy" id="109636"/>
    <lineage>
        <taxon>Eukaryota</taxon>
        <taxon>Fungi</taxon>
        <taxon>Dikarya</taxon>
        <taxon>Basidiomycota</taxon>
        <taxon>Agaricomycotina</taxon>
        <taxon>Agaricomycetes</taxon>
        <taxon>Agaricomycetidae</taxon>
        <taxon>Agaricales</taxon>
        <taxon>Agaricineae</taxon>
        <taxon>Strophariaceae</taxon>
        <taxon>Pholiota</taxon>
    </lineage>
</organism>
<dbReference type="Proteomes" id="UP000807469">
    <property type="component" value="Unassembled WGS sequence"/>
</dbReference>
<feature type="region of interest" description="Disordered" evidence="2">
    <location>
        <begin position="1816"/>
        <end position="1882"/>
    </location>
</feature>
<feature type="compositionally biased region" description="Low complexity" evidence="2">
    <location>
        <begin position="155"/>
        <end position="166"/>
    </location>
</feature>
<proteinExistence type="predicted"/>
<reference evidence="3" key="1">
    <citation type="submission" date="2020-11" db="EMBL/GenBank/DDBJ databases">
        <authorList>
            <consortium name="DOE Joint Genome Institute"/>
            <person name="Ahrendt S."/>
            <person name="Riley R."/>
            <person name="Andreopoulos W."/>
            <person name="Labutti K."/>
            <person name="Pangilinan J."/>
            <person name="Ruiz-Duenas F.J."/>
            <person name="Barrasa J.M."/>
            <person name="Sanchez-Garcia M."/>
            <person name="Camarero S."/>
            <person name="Miyauchi S."/>
            <person name="Serrano A."/>
            <person name="Linde D."/>
            <person name="Babiker R."/>
            <person name="Drula E."/>
            <person name="Ayuso-Fernandez I."/>
            <person name="Pacheco R."/>
            <person name="Padilla G."/>
            <person name="Ferreira P."/>
            <person name="Barriuso J."/>
            <person name="Kellner H."/>
            <person name="Castanera R."/>
            <person name="Alfaro M."/>
            <person name="Ramirez L."/>
            <person name="Pisabarro A.G."/>
            <person name="Kuo A."/>
            <person name="Tritt A."/>
            <person name="Lipzen A."/>
            <person name="He G."/>
            <person name="Yan M."/>
            <person name="Ng V."/>
            <person name="Cullen D."/>
            <person name="Martin F."/>
            <person name="Rosso M.-N."/>
            <person name="Henrissat B."/>
            <person name="Hibbett D."/>
            <person name="Martinez A.T."/>
            <person name="Grigoriev I.V."/>
        </authorList>
    </citation>
    <scope>NUCLEOTIDE SEQUENCE</scope>
    <source>
        <strain evidence="3">CIRM-BRFM 674</strain>
    </source>
</reference>
<gene>
    <name evidence="3" type="ORF">BDN70DRAFT_912709</name>
</gene>
<feature type="region of interest" description="Disordered" evidence="2">
    <location>
        <begin position="375"/>
        <end position="484"/>
    </location>
</feature>
<feature type="compositionally biased region" description="Low complexity" evidence="2">
    <location>
        <begin position="842"/>
        <end position="856"/>
    </location>
</feature>
<feature type="compositionally biased region" description="Low complexity" evidence="2">
    <location>
        <begin position="692"/>
        <end position="705"/>
    </location>
</feature>
<feature type="region of interest" description="Disordered" evidence="2">
    <location>
        <begin position="804"/>
        <end position="885"/>
    </location>
</feature>
<feature type="region of interest" description="Disordered" evidence="2">
    <location>
        <begin position="108"/>
        <end position="167"/>
    </location>
</feature>
<keyword evidence="1" id="KW-0175">Coiled coil</keyword>
<evidence type="ECO:0000256" key="2">
    <source>
        <dbReference type="SAM" id="MobiDB-lite"/>
    </source>
</evidence>
<feature type="compositionally biased region" description="Acidic residues" evidence="2">
    <location>
        <begin position="521"/>
        <end position="544"/>
    </location>
</feature>
<feature type="compositionally biased region" description="Acidic residues" evidence="2">
    <location>
        <begin position="421"/>
        <end position="445"/>
    </location>
</feature>
<feature type="region of interest" description="Disordered" evidence="2">
    <location>
        <begin position="1"/>
        <end position="25"/>
    </location>
</feature>
<dbReference type="OrthoDB" id="3357224at2759"/>
<keyword evidence="4" id="KW-1185">Reference proteome</keyword>
<feature type="region of interest" description="Disordered" evidence="2">
    <location>
        <begin position="657"/>
        <end position="709"/>
    </location>
</feature>
<feature type="compositionally biased region" description="Basic and acidic residues" evidence="2">
    <location>
        <begin position="568"/>
        <end position="578"/>
    </location>
</feature>
<dbReference type="PANTHER" id="PTHR23159:SF31">
    <property type="entry name" value="CENTROSOME-ASSOCIATED PROTEIN CEP250 ISOFORM X1"/>
    <property type="match status" value="1"/>
</dbReference>
<dbReference type="PANTHER" id="PTHR23159">
    <property type="entry name" value="CENTROSOMAL PROTEIN 2"/>
    <property type="match status" value="1"/>
</dbReference>
<feature type="region of interest" description="Disordered" evidence="2">
    <location>
        <begin position="329"/>
        <end position="355"/>
    </location>
</feature>
<comment type="caution">
    <text evidence="3">The sequence shown here is derived from an EMBL/GenBank/DDBJ whole genome shotgun (WGS) entry which is preliminary data.</text>
</comment>
<sequence length="1946" mass="213790">MSKRRDPLPRLNIAPNMNSQQPMGTPAQGLYSPALPTSIQQSFHPSFPMNNPLQTPMQSFFTVAPGAPGRPTHHAHQASIQLAAAGILPPNFATPVTSHFPRPSMMLGPGGAPQASSHPYPNRNRRQLSIGGPPKAVLGGPARKVSPLPGAVGASTTPSSSNPAPTKTRKIIVNLPKEAPVGEGDEPPTRPQWARTPLTNEFAYEDIPVPPAEIDTAEIYPPDSYRLNLPNSIDVYLPGKLSWDAIKQRDIEEKLEKLGVERGSGSNIPHIHAPHARAASISSPADPALLLFKLNKLQKAQDASSASNSLNVSPQPPFVNPFGLSPSPRAHLFGNRHGHSMSLAQGPSYQPYSSSPSPFNPFGVNAVLGSDSITESVTSDSSVDPIHAPQGRIPFGPPLSVAGGNGSHVDYSRGFGLEAPLESEEEDQDQAQDQDQEHSPDEEDNNATRNIDLDERFEGDRDMSEVDDGTTTAPQSQLHSRHVSELSAALSLRSVGGNFQSQLQIAADRVEMEEQRAVEADQSEEEEGQQVPEQDVDPVEEWTGSEDVYLGAETSDDESIGEWSNPSDEERARQQRVERRMRRRARQQDVDQPRRLPNFPRPPESALGFLQRREDDIISNPSEENLTLARRAEFLGMTTEEYYPDTTAIRVPQANHFSLPSHSHSRGASSQYSVHDPAMAHSRHSSDNFAYSNSNSSLQHQSNISAGRRDSLNPFAKPFVFGQGPPNSNAWPPVYTSSEPTAPPMPVPVPTGTTSFSPVHARLPSLGKPLNVTAPEFKPSGFNVAAAEFKPGAFNFRLPGAPQMPVAEPAPPPFPVPQHAEPPSVESSPFKVQGREKRQRRLSSSSSVEEGDSMSSFKFPMKLDTSSPNLHRRRRSRSLSSTNDVDLNSAAEPFTFAGFSVVANNMPWMPKESDMLDAINVEENLNDSSTAKGENSELQDDDVLVPAQTKQKRAPIPLDFKHPASGNTVPAGLFKALISSNEDRTRRSVRSRLDSREIFEHSHRPSMDDDNVVLIAQKNPRSRLVTDPGERPTPSADDVFGSVFHSRRRSSLPDALVTNDSPIRASLSPQDLSSRLSLHQLEAVVGQLLDEKFSELRSQIARREQKSEGTALVKAEEMMSLFRVQLQESAVRSLEDSQMDARGDFDFQMLKEVMEDRNRELLASFQQELRQAIENLPTSYESKTDFLPAVQELGQHVIAAVAETMSDLSARHTRSSPVLDQGTIVDKLVSVLSPMMQSLRTEPIDYDFLTSQLTQSVKPHISQLIDLTSDKRETAGLIVERILPHLAALKPVPVDSDAITTQLVTEVRRAIAPIDAFEIKEQVADLVIERLDSRLAVREKANSADVIASKIAESIRPLLDNLNKIPSAIGELANVQKTIDQKQNGLGDVQRQILSSVPDIFNKMETQFDQLKSLQSDALKKLDQSAPAGKPDTNILDIKGIVESLSLEQKKLAGQSADVINESKLISDKLAALPEQFAIITKGVESTLTELITSRDSTKRDLEELRKLNAEYQVQLTKARGSHGQVRVEKDVLAEKLATLEADRDRLRAQNRELQAAASTNATETTALGARNAELEDALAKALARLQSADVVAQTNQRSIADLETSNKDLTAEKQELKSKVDSLDRELRFANAEKETASKALAGLQAKYDVLTSQQSNWEALNAATEKINMVFNLLENADSEEQKELRHYRDHSKVLEDENAAIHKRIKDAESRLANSERSTATLRQTLSQAQQRSEEWERLAKTAQGTVEMLETKLEQAEQTQSQLDADYQFVKMQLDEKDADDRLKQDRETKLQQQITALEAKCVRLQSELEKANATRLSSTAAPFRPRTNGNTLAPRPDSRTSTIYDGRDRVSYSSSRSSVVSPPNGNGHEPSVWDSMHAPLSNNTSKWAQTQASVRTPISRYASLAPATPKASVYVPHPRGPSPTPSTVSAAPTQGDDGWWS</sequence>
<feature type="compositionally biased region" description="Polar residues" evidence="2">
    <location>
        <begin position="469"/>
        <end position="478"/>
    </location>
</feature>
<dbReference type="EMBL" id="MU155194">
    <property type="protein sequence ID" value="KAF9480431.1"/>
    <property type="molecule type" value="Genomic_DNA"/>
</dbReference>
<feature type="coiled-coil region" evidence="1">
    <location>
        <begin position="1488"/>
        <end position="1648"/>
    </location>
</feature>
<accession>A0A9P5Z417</accession>
<evidence type="ECO:0000313" key="3">
    <source>
        <dbReference type="EMBL" id="KAF9480431.1"/>
    </source>
</evidence>
<dbReference type="SUPFAM" id="SSF57997">
    <property type="entry name" value="Tropomyosin"/>
    <property type="match status" value="1"/>
</dbReference>
<feature type="region of interest" description="Disordered" evidence="2">
    <location>
        <begin position="1911"/>
        <end position="1946"/>
    </location>
</feature>
<protein>
    <submittedName>
        <fullName evidence="3">Uncharacterized protein</fullName>
    </submittedName>
</protein>
<feature type="compositionally biased region" description="Polar residues" evidence="2">
    <location>
        <begin position="657"/>
        <end position="673"/>
    </location>
</feature>